<keyword evidence="5" id="KW-0119">Carbohydrate metabolism</keyword>
<keyword evidence="7" id="KW-0624">Polysaccharide degradation</keyword>
<dbReference type="PANTHER" id="PTHR31297:SF41">
    <property type="entry name" value="ENDOGLUCANASE, PUTATIVE (AFU_ORTHOLOGUE AFUA_5G01830)-RELATED"/>
    <property type="match status" value="1"/>
</dbReference>
<keyword evidence="2 9" id="KW-0732">Signal</keyword>
<keyword evidence="14" id="KW-1185">Reference proteome</keyword>
<dbReference type="PROSITE" id="PS00659">
    <property type="entry name" value="GLYCOSYL_HYDROL_F5"/>
    <property type="match status" value="1"/>
</dbReference>
<accession>A0A067MGJ1</accession>
<organism evidence="13 14">
    <name type="scientific">Botryobasidium botryosum (strain FD-172 SS1)</name>
    <dbReference type="NCBI Taxonomy" id="930990"/>
    <lineage>
        <taxon>Eukaryota</taxon>
        <taxon>Fungi</taxon>
        <taxon>Dikarya</taxon>
        <taxon>Basidiomycota</taxon>
        <taxon>Agaricomycotina</taxon>
        <taxon>Agaricomycetes</taxon>
        <taxon>Cantharellales</taxon>
        <taxon>Botryobasidiaceae</taxon>
        <taxon>Botryobasidium</taxon>
    </lineage>
</organism>
<dbReference type="Gene3D" id="2.60.40.10">
    <property type="entry name" value="Immunoglobulins"/>
    <property type="match status" value="2"/>
</dbReference>
<evidence type="ECO:0000256" key="1">
    <source>
        <dbReference type="ARBA" id="ARBA00005641"/>
    </source>
</evidence>
<evidence type="ECO:0000259" key="12">
    <source>
        <dbReference type="Pfam" id="PF18448"/>
    </source>
</evidence>
<dbReference type="GO" id="GO:0005978">
    <property type="term" value="P:glycogen biosynthetic process"/>
    <property type="evidence" value="ECO:0007669"/>
    <property type="project" value="UniProtKB-UniPathway"/>
</dbReference>
<dbReference type="InterPro" id="IPR013783">
    <property type="entry name" value="Ig-like_fold"/>
</dbReference>
<dbReference type="SUPFAM" id="SSF81296">
    <property type="entry name" value="E set domains"/>
    <property type="match status" value="1"/>
</dbReference>
<dbReference type="Gene3D" id="3.20.20.80">
    <property type="entry name" value="Glycosidases"/>
    <property type="match status" value="1"/>
</dbReference>
<dbReference type="GO" id="GO:0005576">
    <property type="term" value="C:extracellular region"/>
    <property type="evidence" value="ECO:0007669"/>
    <property type="project" value="TreeGrafter"/>
</dbReference>
<dbReference type="Pfam" id="PF03442">
    <property type="entry name" value="CBM_X2"/>
    <property type="match status" value="1"/>
</dbReference>
<evidence type="ECO:0000256" key="6">
    <source>
        <dbReference type="ARBA" id="ARBA00023295"/>
    </source>
</evidence>
<evidence type="ECO:0000259" key="10">
    <source>
        <dbReference type="Pfam" id="PF00150"/>
    </source>
</evidence>
<dbReference type="OrthoDB" id="412536at2759"/>
<dbReference type="InterPro" id="IPR017853">
    <property type="entry name" value="GH"/>
</dbReference>
<dbReference type="InterPro" id="IPR014756">
    <property type="entry name" value="Ig_E-set"/>
</dbReference>
<dbReference type="GO" id="GO:0009986">
    <property type="term" value="C:cell surface"/>
    <property type="evidence" value="ECO:0007669"/>
    <property type="project" value="TreeGrafter"/>
</dbReference>
<dbReference type="Proteomes" id="UP000027195">
    <property type="component" value="Unassembled WGS sequence"/>
</dbReference>
<feature type="domain" description="Glycoside hydrolase family 5" evidence="10">
    <location>
        <begin position="47"/>
        <end position="318"/>
    </location>
</feature>
<sequence>MLFKHIALLAASTWQTARAFTPTSAATAWKSFNPGWNLGNTLDALPTEGSWNNPPVVNATWDDIVASGFKSVRIPITFNDHYISDAPNYTIDPVWLTRINTVVDAALSRGLWAIVNVHHDSWNWADLSNNPADLNAKKTKFEKTWVQLAGLLKSKSEKLVFESLNEPVGSTLADAAQYNDLNARFINVLINSGGNNAQRIISLPGLGDNSVYLTDWFKYPGNWQADKWGVQFHYYSPWDFGAGWWGRTFWGSAEDKAAVTSDFAQVKGNFSVPVLVGEYGTSLVGRVVEKAAGWAWYDHVVRTGIKNGFALQFWDNGEYFNRATHQWTDVTTKNIIVAASAGQSNTIPENGYGTIWIKSGATLAAQALPLQYNGNTLKGVYSGTTALKSGTDYTVTTNPTGISLTTTYLKTIVGKNLGALGTLTIKSSSGADLEIDIRQYSVPTIDKKAYTVTAASDLSIPVKFNGAKLATVKAIKADGTILKDDWTQWLGPLQAGRVNWSDDFDFSGDNLVAKASLLNAIKSSGSQPVTLTWEFWPRTDAANNVVTTVSVS</sequence>
<evidence type="ECO:0000256" key="4">
    <source>
        <dbReference type="ARBA" id="ARBA00023001"/>
    </source>
</evidence>
<evidence type="ECO:0000256" key="5">
    <source>
        <dbReference type="ARBA" id="ARBA00023277"/>
    </source>
</evidence>
<protein>
    <submittedName>
        <fullName evidence="13">Glycoside hydrolase family 5 protein</fullName>
    </submittedName>
</protein>
<evidence type="ECO:0000256" key="2">
    <source>
        <dbReference type="ARBA" id="ARBA00022729"/>
    </source>
</evidence>
<evidence type="ECO:0000313" key="14">
    <source>
        <dbReference type="Proteomes" id="UP000027195"/>
    </source>
</evidence>
<dbReference type="PANTHER" id="PTHR31297">
    <property type="entry name" value="GLUCAN ENDO-1,6-BETA-GLUCOSIDASE B"/>
    <property type="match status" value="1"/>
</dbReference>
<dbReference type="InterPro" id="IPR001547">
    <property type="entry name" value="Glyco_hydro_5"/>
</dbReference>
<evidence type="ECO:0000256" key="9">
    <source>
        <dbReference type="SAM" id="SignalP"/>
    </source>
</evidence>
<feature type="chain" id="PRO_5001641267" evidence="9">
    <location>
        <begin position="20"/>
        <end position="552"/>
    </location>
</feature>
<dbReference type="GO" id="GO:0030245">
    <property type="term" value="P:cellulose catabolic process"/>
    <property type="evidence" value="ECO:0007669"/>
    <property type="project" value="UniProtKB-KW"/>
</dbReference>
<proteinExistence type="inferred from homology"/>
<comment type="similarity">
    <text evidence="1 8">Belongs to the glycosyl hydrolase 5 (cellulase A) family.</text>
</comment>
<evidence type="ECO:0000256" key="3">
    <source>
        <dbReference type="ARBA" id="ARBA00022801"/>
    </source>
</evidence>
<evidence type="ECO:0000256" key="7">
    <source>
        <dbReference type="ARBA" id="ARBA00023326"/>
    </source>
</evidence>
<dbReference type="Pfam" id="PF00150">
    <property type="entry name" value="Cellulase"/>
    <property type="match status" value="1"/>
</dbReference>
<dbReference type="InterPro" id="IPR018087">
    <property type="entry name" value="Glyco_hydro_5_CS"/>
</dbReference>
<feature type="domain" description="Endoglucanase B carbohydrate binding" evidence="12">
    <location>
        <begin position="454"/>
        <end position="546"/>
    </location>
</feature>
<dbReference type="STRING" id="930990.A0A067MGJ1"/>
<keyword evidence="3 8" id="KW-0378">Hydrolase</keyword>
<dbReference type="UniPathway" id="UPA00164"/>
<dbReference type="GO" id="GO:0008422">
    <property type="term" value="F:beta-glucosidase activity"/>
    <property type="evidence" value="ECO:0007669"/>
    <property type="project" value="TreeGrafter"/>
</dbReference>
<evidence type="ECO:0000256" key="8">
    <source>
        <dbReference type="RuleBase" id="RU361153"/>
    </source>
</evidence>
<dbReference type="HOGENOM" id="CLU_018668_0_1_1"/>
<name>A0A067MGJ1_BOTB1</name>
<feature type="signal peptide" evidence="9">
    <location>
        <begin position="1"/>
        <end position="19"/>
    </location>
</feature>
<dbReference type="EMBL" id="KL198036">
    <property type="protein sequence ID" value="KDQ14644.1"/>
    <property type="molecule type" value="Genomic_DNA"/>
</dbReference>
<dbReference type="InterPro" id="IPR005102">
    <property type="entry name" value="Carbo-bd_X2"/>
</dbReference>
<dbReference type="AlphaFoldDB" id="A0A067MGJ1"/>
<dbReference type="SUPFAM" id="SSF51445">
    <property type="entry name" value="(Trans)glycosidases"/>
    <property type="match status" value="1"/>
</dbReference>
<keyword evidence="4" id="KW-0136">Cellulose degradation</keyword>
<evidence type="ECO:0000313" key="13">
    <source>
        <dbReference type="EMBL" id="KDQ14644.1"/>
    </source>
</evidence>
<dbReference type="InParanoid" id="A0A067MGJ1"/>
<reference evidence="14" key="1">
    <citation type="journal article" date="2014" name="Proc. Natl. Acad. Sci. U.S.A.">
        <title>Extensive sampling of basidiomycete genomes demonstrates inadequacy of the white-rot/brown-rot paradigm for wood decay fungi.</title>
        <authorList>
            <person name="Riley R."/>
            <person name="Salamov A.A."/>
            <person name="Brown D.W."/>
            <person name="Nagy L.G."/>
            <person name="Floudas D."/>
            <person name="Held B.W."/>
            <person name="Levasseur A."/>
            <person name="Lombard V."/>
            <person name="Morin E."/>
            <person name="Otillar R."/>
            <person name="Lindquist E.A."/>
            <person name="Sun H."/>
            <person name="LaButti K.M."/>
            <person name="Schmutz J."/>
            <person name="Jabbour D."/>
            <person name="Luo H."/>
            <person name="Baker S.E."/>
            <person name="Pisabarro A.G."/>
            <person name="Walton J.D."/>
            <person name="Blanchette R.A."/>
            <person name="Henrissat B."/>
            <person name="Martin F."/>
            <person name="Cullen D."/>
            <person name="Hibbett D.S."/>
            <person name="Grigoriev I.V."/>
        </authorList>
    </citation>
    <scope>NUCLEOTIDE SEQUENCE [LARGE SCALE GENOMIC DNA]</scope>
    <source>
        <strain evidence="14">FD-172 SS1</strain>
    </source>
</reference>
<feature type="domain" description="Carbohydrate binding X2" evidence="11">
    <location>
        <begin position="356"/>
        <end position="437"/>
    </location>
</feature>
<dbReference type="InterPro" id="IPR050386">
    <property type="entry name" value="Glycosyl_hydrolase_5"/>
</dbReference>
<dbReference type="Pfam" id="PF18448">
    <property type="entry name" value="CBM46"/>
    <property type="match status" value="1"/>
</dbReference>
<dbReference type="InterPro" id="IPR040946">
    <property type="entry name" value="CBM46"/>
</dbReference>
<keyword evidence="6 8" id="KW-0326">Glycosidase</keyword>
<gene>
    <name evidence="13" type="ORF">BOTBODRAFT_337848</name>
</gene>
<evidence type="ECO:0000259" key="11">
    <source>
        <dbReference type="Pfam" id="PF03442"/>
    </source>
</evidence>